<keyword evidence="6" id="KW-1185">Reference proteome</keyword>
<proteinExistence type="inferred from homology"/>
<evidence type="ECO:0000256" key="1">
    <source>
        <dbReference type="ARBA" id="ARBA00008431"/>
    </source>
</evidence>
<dbReference type="AlphaFoldDB" id="A0A485N2U4"/>
<evidence type="ECO:0000256" key="4">
    <source>
        <dbReference type="ARBA" id="ARBA00035335"/>
    </source>
</evidence>
<dbReference type="GO" id="GO:0006412">
    <property type="term" value="P:translation"/>
    <property type="evidence" value="ECO:0007669"/>
    <property type="project" value="InterPro"/>
</dbReference>
<dbReference type="SUPFAM" id="SSF52042">
    <property type="entry name" value="Ribosomal protein L32e"/>
    <property type="match status" value="1"/>
</dbReference>
<dbReference type="GO" id="GO:0003735">
    <property type="term" value="F:structural constituent of ribosome"/>
    <property type="evidence" value="ECO:0007669"/>
    <property type="project" value="InterPro"/>
</dbReference>
<organism evidence="5 6">
    <name type="scientific">Lynx pardinus</name>
    <name type="common">Iberian lynx</name>
    <name type="synonym">Felis pardina</name>
    <dbReference type="NCBI Taxonomy" id="191816"/>
    <lineage>
        <taxon>Eukaryota</taxon>
        <taxon>Metazoa</taxon>
        <taxon>Chordata</taxon>
        <taxon>Craniata</taxon>
        <taxon>Vertebrata</taxon>
        <taxon>Euteleostomi</taxon>
        <taxon>Mammalia</taxon>
        <taxon>Eutheria</taxon>
        <taxon>Laurasiatheria</taxon>
        <taxon>Carnivora</taxon>
        <taxon>Feliformia</taxon>
        <taxon>Felidae</taxon>
        <taxon>Felinae</taxon>
        <taxon>Lynx</taxon>
    </lineage>
</organism>
<protein>
    <recommendedName>
        <fullName evidence="4">60S ribosomal protein L32</fullName>
    </recommendedName>
</protein>
<name>A0A485N2U4_LYNPA</name>
<dbReference type="InterPro" id="IPR001515">
    <property type="entry name" value="Ribosomal_eL32"/>
</dbReference>
<dbReference type="SMART" id="SM01393">
    <property type="entry name" value="Ribosomal_L32e"/>
    <property type="match status" value="1"/>
</dbReference>
<evidence type="ECO:0000313" key="6">
    <source>
        <dbReference type="Proteomes" id="UP000386466"/>
    </source>
</evidence>
<evidence type="ECO:0000256" key="2">
    <source>
        <dbReference type="ARBA" id="ARBA00022980"/>
    </source>
</evidence>
<dbReference type="GO" id="GO:0022625">
    <property type="term" value="C:cytosolic large ribosomal subunit"/>
    <property type="evidence" value="ECO:0007669"/>
    <property type="project" value="TreeGrafter"/>
</dbReference>
<dbReference type="PANTHER" id="PTHR23413">
    <property type="entry name" value="60S RIBOSOMAL PROTEIN L32 AND DNA-DIRECTED RNA POLYMERASE II, SUBUNIT N"/>
    <property type="match status" value="1"/>
</dbReference>
<accession>A0A485N2U4</accession>
<evidence type="ECO:0000313" key="5">
    <source>
        <dbReference type="EMBL" id="VFV27720.1"/>
    </source>
</evidence>
<dbReference type="EMBL" id="CAAGRJ010010355">
    <property type="protein sequence ID" value="VFV27720.1"/>
    <property type="molecule type" value="Genomic_DNA"/>
</dbReference>
<comment type="similarity">
    <text evidence="1">Belongs to the eukaryotic ribosomal protein eL32 family.</text>
</comment>
<reference evidence="5 6" key="1">
    <citation type="submission" date="2019-01" db="EMBL/GenBank/DDBJ databases">
        <authorList>
            <person name="Alioto T."/>
            <person name="Alioto T."/>
        </authorList>
    </citation>
    <scope>NUCLEOTIDE SEQUENCE [LARGE SCALE GENOMIC DNA]</scope>
</reference>
<dbReference type="InterPro" id="IPR036351">
    <property type="entry name" value="Ribosomal_eL32_sf"/>
</dbReference>
<dbReference type="Proteomes" id="UP000386466">
    <property type="component" value="Unassembled WGS sequence"/>
</dbReference>
<dbReference type="PANTHER" id="PTHR23413:SF1">
    <property type="entry name" value="RIBOSOMAL PROTEIN L32"/>
    <property type="match status" value="1"/>
</dbReference>
<sequence length="81" mass="9163">MPSTGYGSVKKAKHVLPSGFWKFRVHNARELEVLLMRSKSHCAGIVYNVSPPETREAMVERTAQLSIRVTSPDARLHDEEK</sequence>
<dbReference type="Pfam" id="PF01655">
    <property type="entry name" value="Ribosomal_L32e"/>
    <property type="match status" value="1"/>
</dbReference>
<keyword evidence="3" id="KW-0687">Ribonucleoprotein</keyword>
<evidence type="ECO:0000256" key="3">
    <source>
        <dbReference type="ARBA" id="ARBA00023274"/>
    </source>
</evidence>
<gene>
    <name evidence="5" type="ORF">LYPA_23C002232</name>
</gene>
<keyword evidence="2 5" id="KW-0689">Ribosomal protein</keyword>